<keyword evidence="2" id="KW-0645">Protease</keyword>
<dbReference type="CDD" id="cd05474">
    <property type="entry name" value="SAP_like"/>
    <property type="match status" value="1"/>
</dbReference>
<dbReference type="Gene3D" id="2.40.70.10">
    <property type="entry name" value="Acid Proteases"/>
    <property type="match status" value="2"/>
</dbReference>
<organism evidence="10 11">
    <name type="scientific">Immersiella caudata</name>
    <dbReference type="NCBI Taxonomy" id="314043"/>
    <lineage>
        <taxon>Eukaryota</taxon>
        <taxon>Fungi</taxon>
        <taxon>Dikarya</taxon>
        <taxon>Ascomycota</taxon>
        <taxon>Pezizomycotina</taxon>
        <taxon>Sordariomycetes</taxon>
        <taxon>Sordariomycetidae</taxon>
        <taxon>Sordariales</taxon>
        <taxon>Lasiosphaeriaceae</taxon>
        <taxon>Immersiella</taxon>
    </lineage>
</organism>
<keyword evidence="5" id="KW-0378">Hydrolase</keyword>
<evidence type="ECO:0000256" key="3">
    <source>
        <dbReference type="ARBA" id="ARBA00022729"/>
    </source>
</evidence>
<dbReference type="InterPro" id="IPR021109">
    <property type="entry name" value="Peptidase_aspartic_dom_sf"/>
</dbReference>
<dbReference type="SUPFAM" id="SSF50630">
    <property type="entry name" value="Acid proteases"/>
    <property type="match status" value="1"/>
</dbReference>
<dbReference type="EMBL" id="JAULSU010000004">
    <property type="protein sequence ID" value="KAK0619592.1"/>
    <property type="molecule type" value="Genomic_DNA"/>
</dbReference>
<feature type="domain" description="Peptidase A1" evidence="9">
    <location>
        <begin position="68"/>
        <end position="391"/>
    </location>
</feature>
<proteinExistence type="inferred from homology"/>
<dbReference type="PRINTS" id="PR00792">
    <property type="entry name" value="PEPSIN"/>
</dbReference>
<reference evidence="10" key="1">
    <citation type="submission" date="2023-06" db="EMBL/GenBank/DDBJ databases">
        <title>Genome-scale phylogeny and comparative genomics of the fungal order Sordariales.</title>
        <authorList>
            <consortium name="Lawrence Berkeley National Laboratory"/>
            <person name="Hensen N."/>
            <person name="Bonometti L."/>
            <person name="Westerberg I."/>
            <person name="Brannstrom I.O."/>
            <person name="Guillou S."/>
            <person name="Cros-Aarteil S."/>
            <person name="Calhoun S."/>
            <person name="Haridas S."/>
            <person name="Kuo A."/>
            <person name="Mondo S."/>
            <person name="Pangilinan J."/>
            <person name="Riley R."/>
            <person name="Labutti K."/>
            <person name="Andreopoulos B."/>
            <person name="Lipzen A."/>
            <person name="Chen C."/>
            <person name="Yanf M."/>
            <person name="Daum C."/>
            <person name="Ng V."/>
            <person name="Clum A."/>
            <person name="Steindorff A."/>
            <person name="Ohm R."/>
            <person name="Martin F."/>
            <person name="Silar P."/>
            <person name="Natvig D."/>
            <person name="Lalanne C."/>
            <person name="Gautier V."/>
            <person name="Ament-Velasquez S.L."/>
            <person name="Kruys A."/>
            <person name="Hutchinson M.I."/>
            <person name="Powell A.J."/>
            <person name="Barry K."/>
            <person name="Miller A.N."/>
            <person name="Grigoriev I.V."/>
            <person name="Debuchy R."/>
            <person name="Gladieux P."/>
            <person name="Thoren M.H."/>
            <person name="Johannesson H."/>
        </authorList>
    </citation>
    <scope>NUCLEOTIDE SEQUENCE</scope>
    <source>
        <strain evidence="10">CBS 606.72</strain>
    </source>
</reference>
<name>A0AA39WQ84_9PEZI</name>
<gene>
    <name evidence="10" type="ORF">B0T14DRAFT_519527</name>
</gene>
<feature type="region of interest" description="Disordered" evidence="7">
    <location>
        <begin position="721"/>
        <end position="769"/>
    </location>
</feature>
<feature type="signal peptide" evidence="8">
    <location>
        <begin position="1"/>
        <end position="18"/>
    </location>
</feature>
<feature type="compositionally biased region" description="Low complexity" evidence="7">
    <location>
        <begin position="472"/>
        <end position="501"/>
    </location>
</feature>
<feature type="compositionally biased region" description="Gly residues" evidence="7">
    <location>
        <begin position="731"/>
        <end position="741"/>
    </location>
</feature>
<feature type="compositionally biased region" description="Acidic residues" evidence="7">
    <location>
        <begin position="502"/>
        <end position="511"/>
    </location>
</feature>
<dbReference type="PANTHER" id="PTHR47966">
    <property type="entry name" value="BETA-SITE APP-CLEAVING ENZYME, ISOFORM A-RELATED"/>
    <property type="match status" value="1"/>
</dbReference>
<dbReference type="PROSITE" id="PS51767">
    <property type="entry name" value="PEPTIDASE_A1"/>
    <property type="match status" value="1"/>
</dbReference>
<evidence type="ECO:0000256" key="5">
    <source>
        <dbReference type="ARBA" id="ARBA00022801"/>
    </source>
</evidence>
<evidence type="ECO:0000256" key="4">
    <source>
        <dbReference type="ARBA" id="ARBA00022750"/>
    </source>
</evidence>
<dbReference type="InterPro" id="IPR033121">
    <property type="entry name" value="PEPTIDASE_A1"/>
</dbReference>
<feature type="compositionally biased region" description="Low complexity" evidence="7">
    <location>
        <begin position="512"/>
        <end position="610"/>
    </location>
</feature>
<feature type="compositionally biased region" description="Low complexity" evidence="7">
    <location>
        <begin position="721"/>
        <end position="730"/>
    </location>
</feature>
<feature type="active site" evidence="6">
    <location>
        <position position="86"/>
    </location>
</feature>
<dbReference type="GO" id="GO:0004190">
    <property type="term" value="F:aspartic-type endopeptidase activity"/>
    <property type="evidence" value="ECO:0007669"/>
    <property type="project" value="UniProtKB-KW"/>
</dbReference>
<comment type="similarity">
    <text evidence="1">Belongs to the peptidase A1 family.</text>
</comment>
<protein>
    <submittedName>
        <fullName evidence="10">Aspartic peptidase domain-containing protein</fullName>
    </submittedName>
</protein>
<evidence type="ECO:0000313" key="11">
    <source>
        <dbReference type="Proteomes" id="UP001175000"/>
    </source>
</evidence>
<dbReference type="GO" id="GO:0006508">
    <property type="term" value="P:proteolysis"/>
    <property type="evidence" value="ECO:0007669"/>
    <property type="project" value="UniProtKB-KW"/>
</dbReference>
<feature type="active site" evidence="6">
    <location>
        <position position="282"/>
    </location>
</feature>
<sequence>MSPRLRILAAALPAAAAALDLFSDTRIVQEPGLIRFPVTATEGGTIVGPLAKRQIEVGSLAALSGTLYTVNINIGTPGQTVPVQFDTGSSELWVNPVCSKSTTPSFCDAQGRFTLSSSIVNYGVGGSVTYGTGYAEFDYVSDFVRLGSATITQQIFGVATDSAHAVVGIMGAGPALTGWSSAGYPLVIDSLYDQSLINSRAFSMDLRGFDSPDGAVIFGGIDTKKYQGSLVKLPVVPDDQSPDGLTRWYIRLAGIKVSQPGGSVVDVYTKPEGQAGQAFLVDSGYTLSALPTPIFNNLVAAFPSASYVPSSDLYTVDCMDPGEGGTIDFIFGDELNSKTIKVPYYDFVWHAPGTSVCVLGAFEDSFPVLGDTFLRSAYVVYDWDNRNIHLAQSENCGSNLVAIGQGANAVPNLTGECSPSTPPVSSVPPVASSSAPVSSIPVSASSSSILPSSAQSSAPPSSSSTPPPSSSVPPSSISIPPSVSASASVSSSAPASVSSEEPWCDPEEEDPSSVPSSSEASSTPASVPSSSEPAPSSVPASSTPSSSVPMSSAPSSAAPSSIPSSAAPSSSVSVSIAPSSSVPASSPAVSSGPVSSITSSSSVAPSSKPVDTITYTRTDIYTITSCPPHVYNCHPGHVTTEIVAVTTTVCPQTTATYAIPQTYVCPGVAHGCKPGETITTKVPLTLKPHVPGGKPVAIPQGPHGGNGPAHGPVPTGVFRPGHGVPGRPAAPGGGHGNGGGYVPHPTGGAPAPQPPSPTQVGGAGVGAPAPTTLATQAPATYGGAKPTGVYTAGAAQVVAPWLAGLAMFGVML</sequence>
<comment type="caution">
    <text evidence="10">The sequence shown here is derived from an EMBL/GenBank/DDBJ whole genome shotgun (WGS) entry which is preliminary data.</text>
</comment>
<evidence type="ECO:0000256" key="7">
    <source>
        <dbReference type="SAM" id="MobiDB-lite"/>
    </source>
</evidence>
<dbReference type="Proteomes" id="UP001175000">
    <property type="component" value="Unassembled WGS sequence"/>
</dbReference>
<feature type="compositionally biased region" description="Low complexity" evidence="7">
    <location>
        <begin position="446"/>
        <end position="464"/>
    </location>
</feature>
<dbReference type="AlphaFoldDB" id="A0AA39WQ84"/>
<keyword evidence="11" id="KW-1185">Reference proteome</keyword>
<dbReference type="InterPro" id="IPR001461">
    <property type="entry name" value="Aspartic_peptidase_A1"/>
</dbReference>
<dbReference type="Pfam" id="PF00026">
    <property type="entry name" value="Asp"/>
    <property type="match status" value="1"/>
</dbReference>
<evidence type="ECO:0000259" key="9">
    <source>
        <dbReference type="PROSITE" id="PS51767"/>
    </source>
</evidence>
<evidence type="ECO:0000256" key="2">
    <source>
        <dbReference type="ARBA" id="ARBA00022670"/>
    </source>
</evidence>
<keyword evidence="4" id="KW-0064">Aspartyl protease</keyword>
<dbReference type="PANTHER" id="PTHR47966:SF65">
    <property type="entry name" value="ASPARTIC-TYPE ENDOPEPTIDASE"/>
    <property type="match status" value="1"/>
</dbReference>
<feature type="chain" id="PRO_5041431145" evidence="8">
    <location>
        <begin position="19"/>
        <end position="812"/>
    </location>
</feature>
<evidence type="ECO:0000256" key="8">
    <source>
        <dbReference type="SAM" id="SignalP"/>
    </source>
</evidence>
<keyword evidence="3 8" id="KW-0732">Signal</keyword>
<feature type="region of interest" description="Disordered" evidence="7">
    <location>
        <begin position="446"/>
        <end position="610"/>
    </location>
</feature>
<accession>A0AA39WQ84</accession>
<dbReference type="InterPro" id="IPR033876">
    <property type="entry name" value="SAP-like"/>
</dbReference>
<evidence type="ECO:0000256" key="6">
    <source>
        <dbReference type="PIRSR" id="PIRSR601461-1"/>
    </source>
</evidence>
<evidence type="ECO:0000256" key="1">
    <source>
        <dbReference type="ARBA" id="ARBA00007447"/>
    </source>
</evidence>
<evidence type="ECO:0000313" key="10">
    <source>
        <dbReference type="EMBL" id="KAK0619592.1"/>
    </source>
</evidence>